<accession>A0A8J2L2W6</accession>
<comment type="caution">
    <text evidence="2">The sequence shown here is derived from an EMBL/GenBank/DDBJ whole genome shotgun (WGS) entry which is preliminary data.</text>
</comment>
<evidence type="ECO:0000313" key="2">
    <source>
        <dbReference type="EMBL" id="CAG7826606.1"/>
    </source>
</evidence>
<organism evidence="2 3">
    <name type="scientific">Allacma fusca</name>
    <dbReference type="NCBI Taxonomy" id="39272"/>
    <lineage>
        <taxon>Eukaryota</taxon>
        <taxon>Metazoa</taxon>
        <taxon>Ecdysozoa</taxon>
        <taxon>Arthropoda</taxon>
        <taxon>Hexapoda</taxon>
        <taxon>Collembola</taxon>
        <taxon>Symphypleona</taxon>
        <taxon>Sminthuridae</taxon>
        <taxon>Allacma</taxon>
    </lineage>
</organism>
<feature type="domain" description="F5/8 type C" evidence="1">
    <location>
        <begin position="172"/>
        <end position="321"/>
    </location>
</feature>
<dbReference type="AlphaFoldDB" id="A0A8J2L2W6"/>
<gene>
    <name evidence="2" type="ORF">AFUS01_LOCUS36653</name>
</gene>
<dbReference type="OrthoDB" id="6262482at2759"/>
<dbReference type="Proteomes" id="UP000708208">
    <property type="component" value="Unassembled WGS sequence"/>
</dbReference>
<name>A0A8J2L2W6_9HEXA</name>
<dbReference type="PANTHER" id="PTHR24543:SF334">
    <property type="entry name" value="F5_8 TYPE C DOMAIN-CONTAINING PROTEIN"/>
    <property type="match status" value="1"/>
</dbReference>
<dbReference type="PROSITE" id="PS50022">
    <property type="entry name" value="FA58C_3"/>
    <property type="match status" value="2"/>
</dbReference>
<sequence length="507" mass="57750">PHSALCQNAKQHFPYLGCSKPLGLMTGAIEDWQLSASSVKPNDPSCAVKYARLHQPGGQAWCAQGSEAGDSHWLLVDLGVTTKVSGILTQGRGDELEWVTAFTLAYSEDAFKWEFVHDAYGKKKMFRGNWDSHSIRSVWLDAAVNARFVRIHILEWNRHPSLRLEILGCQECASLVTGPGIGSGLTASSFGIWARRNSCQPEDAHIDSHRAWCSRHNNPHQWLQFDIGPPTTITGIVTRGRGDTGRRQWVTSYTISYSNDTAIWYYYKETNHVTPKLFGGNMDKTTERRHYLNTPFVASHVRLHPTTWHNHVAIRAALLGCPTRECPPNFFRINQYSPCVENLAYKKEVWSNDKRHFWKDWKYGHASLAVDGNEDSVLPRCAIIDNYYAETPIWMVDLGKKYDITGVVIVTWQGDGQDKKPTYRDYVLNLERLTVFVSSKPRLDSPALDSESKCGTVSRNNNALFHPRLRFECDSPVKGRYVYILSTPVPNRWDRIFNSVFCQVYVY</sequence>
<dbReference type="SMART" id="SM00231">
    <property type="entry name" value="FA58C"/>
    <property type="match status" value="2"/>
</dbReference>
<dbReference type="FunFam" id="2.60.120.260:FF:000016">
    <property type="entry name" value="Contactin-associated protein-like 4 isoform 1"/>
    <property type="match status" value="1"/>
</dbReference>
<proteinExistence type="predicted"/>
<evidence type="ECO:0000259" key="1">
    <source>
        <dbReference type="PROSITE" id="PS50022"/>
    </source>
</evidence>
<keyword evidence="3" id="KW-1185">Reference proteome</keyword>
<dbReference type="Pfam" id="PF22633">
    <property type="entry name" value="F5_F8_type_C_2"/>
    <property type="match status" value="1"/>
</dbReference>
<dbReference type="PROSITE" id="PS01285">
    <property type="entry name" value="FA58C_1"/>
    <property type="match status" value="1"/>
</dbReference>
<dbReference type="CDD" id="cd00057">
    <property type="entry name" value="FA58C"/>
    <property type="match status" value="2"/>
</dbReference>
<feature type="domain" description="F5/8 type C" evidence="1">
    <location>
        <begin position="18"/>
        <end position="169"/>
    </location>
</feature>
<dbReference type="Pfam" id="PF00754">
    <property type="entry name" value="F5_F8_type_C"/>
    <property type="match status" value="2"/>
</dbReference>
<evidence type="ECO:0000313" key="3">
    <source>
        <dbReference type="Proteomes" id="UP000708208"/>
    </source>
</evidence>
<dbReference type="InterPro" id="IPR000421">
    <property type="entry name" value="FA58C"/>
</dbReference>
<feature type="non-terminal residue" evidence="2">
    <location>
        <position position="1"/>
    </location>
</feature>
<protein>
    <recommendedName>
        <fullName evidence="1">F5/8 type C domain-containing protein</fullName>
    </recommendedName>
</protein>
<reference evidence="2" key="1">
    <citation type="submission" date="2021-06" db="EMBL/GenBank/DDBJ databases">
        <authorList>
            <person name="Hodson N. C."/>
            <person name="Mongue J. A."/>
            <person name="Jaron S. K."/>
        </authorList>
    </citation>
    <scope>NUCLEOTIDE SEQUENCE</scope>
</reference>
<dbReference type="EMBL" id="CAJVCH010540449">
    <property type="protein sequence ID" value="CAG7826606.1"/>
    <property type="molecule type" value="Genomic_DNA"/>
</dbReference>
<dbReference type="PANTHER" id="PTHR24543">
    <property type="entry name" value="MULTICOPPER OXIDASE-RELATED"/>
    <property type="match status" value="1"/>
</dbReference>